<sequence length="308" mass="33483">MFQLSQGLQNNGPHTMTAHPAMANEAQDQVSAVHPTSHTAVESTSGNAAPVPLSDTNNYNSPPYPVYNPVNSHQQTYANHTSTTTMAYTSHPYWAPIRGTHALQINMADQLAFTNHRDADLTRKIASFFFLLQALRMRGNREENTPARVMQFLASSLVANTVADSGRRAYAGGFDGSGNGDGDAETILKFYGLAAVVMEKIKQERVEWEEEMRGRSRVRKGGGRGVHGNGVDSEGEAVDGTFGHRNGGPVDGRGDADAEGNGQESRDTKVLPDRSTDVRKEERLNGEQKQSSSLTNVRSEAKAEQLSH</sequence>
<evidence type="ECO:0000313" key="1">
    <source>
        <dbReference type="EMBL" id="KAK8216731.1"/>
    </source>
</evidence>
<name>A0ACC3SJ27_9PEZI</name>
<organism evidence="1 2">
    <name type="scientific">Zalaria obscura</name>
    <dbReference type="NCBI Taxonomy" id="2024903"/>
    <lineage>
        <taxon>Eukaryota</taxon>
        <taxon>Fungi</taxon>
        <taxon>Dikarya</taxon>
        <taxon>Ascomycota</taxon>
        <taxon>Pezizomycotina</taxon>
        <taxon>Dothideomycetes</taxon>
        <taxon>Dothideomycetidae</taxon>
        <taxon>Dothideales</taxon>
        <taxon>Zalariaceae</taxon>
        <taxon>Zalaria</taxon>
    </lineage>
</organism>
<protein>
    <submittedName>
        <fullName evidence="1">Uncharacterized protein</fullName>
    </submittedName>
</protein>
<keyword evidence="2" id="KW-1185">Reference proteome</keyword>
<evidence type="ECO:0000313" key="2">
    <source>
        <dbReference type="Proteomes" id="UP001320706"/>
    </source>
</evidence>
<accession>A0ACC3SJ27</accession>
<dbReference type="EMBL" id="JAMKPW020000007">
    <property type="protein sequence ID" value="KAK8216731.1"/>
    <property type="molecule type" value="Genomic_DNA"/>
</dbReference>
<reference evidence="1" key="1">
    <citation type="submission" date="2024-02" db="EMBL/GenBank/DDBJ databases">
        <title>Metagenome Assembled Genome of Zalaria obscura JY119.</title>
        <authorList>
            <person name="Vighnesh L."/>
            <person name="Jagadeeshwari U."/>
            <person name="Venkata Ramana C."/>
            <person name="Sasikala C."/>
        </authorList>
    </citation>
    <scope>NUCLEOTIDE SEQUENCE</scope>
    <source>
        <strain evidence="1">JY119</strain>
    </source>
</reference>
<comment type="caution">
    <text evidence="1">The sequence shown here is derived from an EMBL/GenBank/DDBJ whole genome shotgun (WGS) entry which is preliminary data.</text>
</comment>
<dbReference type="Proteomes" id="UP001320706">
    <property type="component" value="Unassembled WGS sequence"/>
</dbReference>
<gene>
    <name evidence="1" type="ORF">M8818_001694</name>
</gene>
<proteinExistence type="predicted"/>